<sequence length="306" mass="34495">MVLDSNTVDKIDVLIDGNYRDRAIYGLSRPDVGQTYPIYGNNNAGFKYTLNTRALSNGIHTITFRETGRNGKVKDESVRLNIQNPPAIGFIDDPTEGSKVDGTKEIQGWFLDGSIVDKIDVMIDGAYKDRATYGISRPDVGRAFPAYDNNNAGFRYYLDTRVLTNGKHQITFRETGRNGKIKDQSVQLNVENPSAKGFIDDLNDGAQIQGIQTFRGWYLDGSIVDKIDVMIDGQYRYRATYGKYRPDVGQAFKEYHNNYAGFDFKLDTQELGNGWHTITFREAGRNGAINDLNIRVNIKIYQLIAL</sequence>
<organism evidence="1 2">
    <name type="scientific">Sporolactobacillus inulinus</name>
    <dbReference type="NCBI Taxonomy" id="2078"/>
    <lineage>
        <taxon>Bacteria</taxon>
        <taxon>Bacillati</taxon>
        <taxon>Bacillota</taxon>
        <taxon>Bacilli</taxon>
        <taxon>Bacillales</taxon>
        <taxon>Sporolactobacillaceae</taxon>
        <taxon>Sporolactobacillus</taxon>
    </lineage>
</organism>
<keyword evidence="1" id="KW-0378">Hydrolase</keyword>
<dbReference type="AlphaFoldDB" id="A0A4Y1ZAY8"/>
<evidence type="ECO:0000313" key="2">
    <source>
        <dbReference type="Proteomes" id="UP000319716"/>
    </source>
</evidence>
<reference evidence="1 2" key="1">
    <citation type="submission" date="2017-11" db="EMBL/GenBank/DDBJ databases">
        <title>Draft Genome Sequence of Sporolactobacillus inulinus NBRC 111894 Isolated from Koso, a Japanese Sugar-Vegetable Fermented Beverage.</title>
        <authorList>
            <person name="Chiou T.Y."/>
            <person name="Oshima K."/>
            <person name="Suda W."/>
            <person name="Hattori M."/>
            <person name="Takahashi T."/>
        </authorList>
    </citation>
    <scope>NUCLEOTIDE SEQUENCE [LARGE SCALE GENOMIC DNA]</scope>
    <source>
        <strain evidence="1 2">NBRC111894</strain>
    </source>
</reference>
<gene>
    <name evidence="1" type="ORF">NBRC111894_1790</name>
</gene>
<protein>
    <submittedName>
        <fullName evidence="1">Bifunctional autolysin Atl: N-acetylmuramoyl-L-alanine amidase/endo-beta-N-acetylglucosaminidase</fullName>
        <ecNumber evidence="1">3.5.1.28</ecNumber>
    </submittedName>
</protein>
<name>A0A4Y1ZAY8_9BACL</name>
<dbReference type="GO" id="GO:0008745">
    <property type="term" value="F:N-acetylmuramoyl-L-alanine amidase activity"/>
    <property type="evidence" value="ECO:0007669"/>
    <property type="project" value="UniProtKB-EC"/>
</dbReference>
<dbReference type="Proteomes" id="UP000319716">
    <property type="component" value="Unassembled WGS sequence"/>
</dbReference>
<proteinExistence type="predicted"/>
<dbReference type="Pfam" id="PF17957">
    <property type="entry name" value="Big_7"/>
    <property type="match status" value="1"/>
</dbReference>
<dbReference type="EC" id="3.5.1.28" evidence="1"/>
<evidence type="ECO:0000313" key="1">
    <source>
        <dbReference type="EMBL" id="GAY76236.1"/>
    </source>
</evidence>
<comment type="caution">
    <text evidence="1">The sequence shown here is derived from an EMBL/GenBank/DDBJ whole genome shotgun (WGS) entry which is preliminary data.</text>
</comment>
<dbReference type="RefSeq" id="WP_262392583.1">
    <property type="nucleotide sequence ID" value="NZ_BEXB01000012.1"/>
</dbReference>
<accession>A0A4Y1ZAY8</accession>
<dbReference type="EMBL" id="BEXB01000012">
    <property type="protein sequence ID" value="GAY76236.1"/>
    <property type="molecule type" value="Genomic_DNA"/>
</dbReference>